<dbReference type="AlphaFoldDB" id="A0A9D1CJF5"/>
<protein>
    <submittedName>
        <fullName evidence="2">Uncharacterized protein</fullName>
    </submittedName>
</protein>
<proteinExistence type="predicted"/>
<dbReference type="Proteomes" id="UP000886725">
    <property type="component" value="Unassembled WGS sequence"/>
</dbReference>
<reference evidence="2" key="2">
    <citation type="journal article" date="2021" name="PeerJ">
        <title>Extensive microbial diversity within the chicken gut microbiome revealed by metagenomics and culture.</title>
        <authorList>
            <person name="Gilroy R."/>
            <person name="Ravi A."/>
            <person name="Getino M."/>
            <person name="Pursley I."/>
            <person name="Horton D.L."/>
            <person name="Alikhan N.F."/>
            <person name="Baker D."/>
            <person name="Gharbi K."/>
            <person name="Hall N."/>
            <person name="Watson M."/>
            <person name="Adriaenssens E.M."/>
            <person name="Foster-Nyarko E."/>
            <person name="Jarju S."/>
            <person name="Secka A."/>
            <person name="Antonio M."/>
            <person name="Oren A."/>
            <person name="Chaudhuri R.R."/>
            <person name="La Ragione R."/>
            <person name="Hildebrand F."/>
            <person name="Pallen M.J."/>
        </authorList>
    </citation>
    <scope>NUCLEOTIDE SEQUENCE</scope>
    <source>
        <strain evidence="2">CHK165-10780</strain>
    </source>
</reference>
<reference evidence="2" key="1">
    <citation type="submission" date="2020-10" db="EMBL/GenBank/DDBJ databases">
        <authorList>
            <person name="Gilroy R."/>
        </authorList>
    </citation>
    <scope>NUCLEOTIDE SEQUENCE</scope>
    <source>
        <strain evidence="2">CHK165-10780</strain>
    </source>
</reference>
<dbReference type="EMBL" id="DVFU01000006">
    <property type="protein sequence ID" value="HIQ64131.1"/>
    <property type="molecule type" value="Genomic_DNA"/>
</dbReference>
<evidence type="ECO:0000313" key="2">
    <source>
        <dbReference type="EMBL" id="HIQ64131.1"/>
    </source>
</evidence>
<keyword evidence="1" id="KW-0812">Transmembrane</keyword>
<sequence length="282" mass="33011">MKFNKNFIILVIAAIVLYLIIMALLFFRNNSDNWNEARTDYLMVGYNELWRIRGEEVTTVDQKDRAEVFGKRVFDIYQNTNYIGHYALIPLDNGMFQYRNDGRVLVDIYPTLIAYSSINNTEFKVVENVDSRPVTSDEFTRLEQYIPEEAKTPYIFNELMTNYKLTYDFDKDGMNEIVYSIGSLFNDEYSDSEYVFQLVLFEDDNGTIQEVVKESVLRSEQYLDAYQYEFLAVLQFSNSEKYSIVFNGYRPMGGLNDCPILMSFDGFNSLRTVKSCQEVENS</sequence>
<keyword evidence="1" id="KW-1133">Transmembrane helix</keyword>
<organism evidence="2 3">
    <name type="scientific">Candidatus Faecenecus gallistercoris</name>
    <dbReference type="NCBI Taxonomy" id="2840793"/>
    <lineage>
        <taxon>Bacteria</taxon>
        <taxon>Bacillati</taxon>
        <taxon>Bacillota</taxon>
        <taxon>Bacillota incertae sedis</taxon>
        <taxon>Candidatus Faecenecus</taxon>
    </lineage>
</organism>
<comment type="caution">
    <text evidence="2">The sequence shown here is derived from an EMBL/GenBank/DDBJ whole genome shotgun (WGS) entry which is preliminary data.</text>
</comment>
<keyword evidence="1" id="KW-0472">Membrane</keyword>
<name>A0A9D1CJF5_9FIRM</name>
<feature type="transmembrane region" description="Helical" evidence="1">
    <location>
        <begin position="7"/>
        <end position="27"/>
    </location>
</feature>
<gene>
    <name evidence="2" type="ORF">IAC85_00150</name>
</gene>
<evidence type="ECO:0000256" key="1">
    <source>
        <dbReference type="SAM" id="Phobius"/>
    </source>
</evidence>
<accession>A0A9D1CJF5</accession>
<evidence type="ECO:0000313" key="3">
    <source>
        <dbReference type="Proteomes" id="UP000886725"/>
    </source>
</evidence>